<evidence type="ECO:0000256" key="1">
    <source>
        <dbReference type="SAM" id="Phobius"/>
    </source>
</evidence>
<proteinExistence type="predicted"/>
<name>A0A7W7RJF9_9ACTN</name>
<evidence type="ECO:0000313" key="3">
    <source>
        <dbReference type="Proteomes" id="UP000523007"/>
    </source>
</evidence>
<evidence type="ECO:0000313" key="2">
    <source>
        <dbReference type="EMBL" id="MBB4933123.1"/>
    </source>
</evidence>
<comment type="caution">
    <text evidence="2">The sequence shown here is derived from an EMBL/GenBank/DDBJ whole genome shotgun (WGS) entry which is preliminary data.</text>
</comment>
<keyword evidence="1" id="KW-0472">Membrane</keyword>
<keyword evidence="1" id="KW-1133">Transmembrane helix</keyword>
<organism evidence="2 3">
    <name type="scientific">Lipingzhangella halophila</name>
    <dbReference type="NCBI Taxonomy" id="1783352"/>
    <lineage>
        <taxon>Bacteria</taxon>
        <taxon>Bacillati</taxon>
        <taxon>Actinomycetota</taxon>
        <taxon>Actinomycetes</taxon>
        <taxon>Streptosporangiales</taxon>
        <taxon>Nocardiopsidaceae</taxon>
        <taxon>Lipingzhangella</taxon>
    </lineage>
</organism>
<dbReference type="Proteomes" id="UP000523007">
    <property type="component" value="Unassembled WGS sequence"/>
</dbReference>
<reference evidence="2 3" key="1">
    <citation type="submission" date="2020-08" db="EMBL/GenBank/DDBJ databases">
        <title>Sequencing the genomes of 1000 actinobacteria strains.</title>
        <authorList>
            <person name="Klenk H.-P."/>
        </authorList>
    </citation>
    <scope>NUCLEOTIDE SEQUENCE [LARGE SCALE GENOMIC DNA]</scope>
    <source>
        <strain evidence="2 3">DSM 102030</strain>
    </source>
</reference>
<dbReference type="EMBL" id="JACHJT010000001">
    <property type="protein sequence ID" value="MBB4933123.1"/>
    <property type="molecule type" value="Genomic_DNA"/>
</dbReference>
<sequence length="213" mass="20996">MVTRLAERALPAWAPPWTGRAVLAAAAVAAIVAAAVTAGTILGANGPADEAAPDDTYAAAPGCDTVPADTVESAVPGAALEASEQGALPAANGATCVWTSVDSADNAPRVLHVDFTANFTDESEEVSGAEIAAAQVEQLRADASGGSVPALGGSALVREAVPGDGTAEVAFVRGNLVVRVLYGGDADTGGEALSFDEAREGAVSVAEELAADL</sequence>
<keyword evidence="3" id="KW-1185">Reference proteome</keyword>
<protein>
    <recommendedName>
        <fullName evidence="4">DUF3558 domain-containing protein</fullName>
    </recommendedName>
</protein>
<keyword evidence="1" id="KW-0812">Transmembrane</keyword>
<accession>A0A7W7RJF9</accession>
<dbReference type="AlphaFoldDB" id="A0A7W7RJF9"/>
<gene>
    <name evidence="2" type="ORF">F4561_003943</name>
</gene>
<evidence type="ECO:0008006" key="4">
    <source>
        <dbReference type="Google" id="ProtNLM"/>
    </source>
</evidence>
<feature type="transmembrane region" description="Helical" evidence="1">
    <location>
        <begin position="21"/>
        <end position="44"/>
    </location>
</feature>
<dbReference type="RefSeq" id="WP_184580788.1">
    <property type="nucleotide sequence ID" value="NZ_JACHJT010000001.1"/>
</dbReference>